<dbReference type="InterPro" id="IPR036314">
    <property type="entry name" value="SOD_C_sf"/>
</dbReference>
<dbReference type="InterPro" id="IPR019832">
    <property type="entry name" value="Mn/Fe_SOD_C"/>
</dbReference>
<dbReference type="PANTHER" id="PTHR43595">
    <property type="entry name" value="37S RIBOSOMAL PROTEIN S26, MITOCHONDRIAL"/>
    <property type="match status" value="1"/>
</dbReference>
<evidence type="ECO:0000256" key="1">
    <source>
        <dbReference type="ARBA" id="ARBA00037226"/>
    </source>
</evidence>
<protein>
    <submittedName>
        <fullName evidence="3">Manganese and iron superoxide dismutase</fullName>
    </submittedName>
</protein>
<dbReference type="SUPFAM" id="SSF54719">
    <property type="entry name" value="Fe,Mn superoxide dismutase (SOD), C-terminal domain"/>
    <property type="match status" value="2"/>
</dbReference>
<dbReference type="GO" id="GO:0005737">
    <property type="term" value="C:cytoplasm"/>
    <property type="evidence" value="ECO:0007669"/>
    <property type="project" value="TreeGrafter"/>
</dbReference>
<evidence type="ECO:0000313" key="3">
    <source>
        <dbReference type="EMBL" id="KIY72874.1"/>
    </source>
</evidence>
<dbReference type="GO" id="GO:0046872">
    <property type="term" value="F:metal ion binding"/>
    <property type="evidence" value="ECO:0007669"/>
    <property type="project" value="InterPro"/>
</dbReference>
<dbReference type="SUPFAM" id="SSF46609">
    <property type="entry name" value="Fe,Mn superoxide dismutase (SOD), N-terminal domain"/>
    <property type="match status" value="1"/>
</dbReference>
<dbReference type="AlphaFoldDB" id="A0A0D7BRT0"/>
<dbReference type="EMBL" id="KN880439">
    <property type="protein sequence ID" value="KIY72874.1"/>
    <property type="molecule type" value="Genomic_DNA"/>
</dbReference>
<evidence type="ECO:0000259" key="2">
    <source>
        <dbReference type="Pfam" id="PF02777"/>
    </source>
</evidence>
<feature type="domain" description="Manganese/iron superoxide dismutase C-terminal" evidence="2">
    <location>
        <begin position="137"/>
        <end position="192"/>
    </location>
</feature>
<dbReference type="Proteomes" id="UP000054007">
    <property type="component" value="Unassembled WGS sequence"/>
</dbReference>
<reference evidence="3 4" key="1">
    <citation type="journal article" date="2015" name="Fungal Genet. Biol.">
        <title>Evolution of novel wood decay mechanisms in Agaricales revealed by the genome sequences of Fistulina hepatica and Cylindrobasidium torrendii.</title>
        <authorList>
            <person name="Floudas D."/>
            <person name="Held B.W."/>
            <person name="Riley R."/>
            <person name="Nagy L.G."/>
            <person name="Koehler G."/>
            <person name="Ransdell A.S."/>
            <person name="Younus H."/>
            <person name="Chow J."/>
            <person name="Chiniquy J."/>
            <person name="Lipzen A."/>
            <person name="Tritt A."/>
            <person name="Sun H."/>
            <person name="Haridas S."/>
            <person name="LaButti K."/>
            <person name="Ohm R.A."/>
            <person name="Kues U."/>
            <person name="Blanchette R.A."/>
            <person name="Grigoriev I.V."/>
            <person name="Minto R.E."/>
            <person name="Hibbett D.S."/>
        </authorList>
    </citation>
    <scope>NUCLEOTIDE SEQUENCE [LARGE SCALE GENOMIC DNA]</scope>
    <source>
        <strain evidence="3 4">FP15055 ss-10</strain>
    </source>
</reference>
<dbReference type="PANTHER" id="PTHR43595:SF2">
    <property type="entry name" value="SMALL RIBOSOMAL SUBUNIT PROTEIN MS42"/>
    <property type="match status" value="1"/>
</dbReference>
<dbReference type="OrthoDB" id="275227at2759"/>
<gene>
    <name evidence="3" type="ORF">CYLTODRAFT_440190</name>
</gene>
<dbReference type="InterPro" id="IPR036324">
    <property type="entry name" value="Mn/Fe_SOD_N_sf"/>
</dbReference>
<evidence type="ECO:0000313" key="4">
    <source>
        <dbReference type="Proteomes" id="UP000054007"/>
    </source>
</evidence>
<proteinExistence type="predicted"/>
<organism evidence="3 4">
    <name type="scientific">Cylindrobasidium torrendii FP15055 ss-10</name>
    <dbReference type="NCBI Taxonomy" id="1314674"/>
    <lineage>
        <taxon>Eukaryota</taxon>
        <taxon>Fungi</taxon>
        <taxon>Dikarya</taxon>
        <taxon>Basidiomycota</taxon>
        <taxon>Agaricomycotina</taxon>
        <taxon>Agaricomycetes</taxon>
        <taxon>Agaricomycetidae</taxon>
        <taxon>Agaricales</taxon>
        <taxon>Marasmiineae</taxon>
        <taxon>Physalacriaceae</taxon>
        <taxon>Cylindrobasidium</taxon>
    </lineage>
</organism>
<comment type="function">
    <text evidence="1">Component of the mitochondrial ribosome (mitoribosome), a dedicated translation machinery responsible for the synthesis of mitochondrial genome-encoded proteins, including at least some of the essential transmembrane subunits of the mitochondrial respiratory chain. The mitoribosomes are attached to the mitochondrial inner membrane and translation products are cotranslationally integrated into the membrane.</text>
</comment>
<dbReference type="Pfam" id="PF02777">
    <property type="entry name" value="Sod_Fe_C"/>
    <property type="match status" value="2"/>
</dbReference>
<dbReference type="STRING" id="1314674.A0A0D7BRT0"/>
<name>A0A0D7BRT0_9AGAR</name>
<dbReference type="Gene3D" id="3.55.40.20">
    <property type="entry name" value="Iron/manganese superoxide dismutase, C-terminal domain"/>
    <property type="match status" value="2"/>
</dbReference>
<feature type="domain" description="Manganese/iron superoxide dismutase C-terminal" evidence="2">
    <location>
        <begin position="383"/>
        <end position="439"/>
    </location>
</feature>
<keyword evidence="4" id="KW-1185">Reference proteome</keyword>
<accession>A0A0D7BRT0</accession>
<sequence length="454" mass="50332">MSSLRLCSILRHSRQCLRRQPVAIRTLHQRSMLPYRLEEGLGEFLPAPALKTVAVDYQEGLLKQLNEEIRGTEYATMTVVDTILAAATTPAAALTFNLASLALNNHFFLDHLKPAPPPSVDENGRQIPRTHQHEISSNLKDNIVGQFGSIAQFKSTFSATALGMFSSGYVWLVTDEAGRLAVIPTFGATTLLLRARQYTGQQDHIANLNLIADDIRENDPYKDEFLKETEKSRARVNAQLEGEKATEKDLAQRDALGQLKDTLVTDRLMEDFKEKVEATFDGILSREDIDELVSEAERMASGGATVTADTMEANLNKIFLEDEARIAAENEDALNEDEDFDAEVDDVTAAITTGRPISDMTGGFNTSASPAGLYGEPPSTPTADLPLTEETGLGDVLYPLLCVSVHEHAWMAAGYGVWGKEEWLKKFWTVVDWERVSQRFEDLTHTNDARQNDL</sequence>
<dbReference type="GO" id="GO:0004784">
    <property type="term" value="F:superoxide dismutase activity"/>
    <property type="evidence" value="ECO:0007669"/>
    <property type="project" value="InterPro"/>
</dbReference>